<dbReference type="EMBL" id="LT635759">
    <property type="protein sequence ID" value="SGZ54335.1"/>
    <property type="molecule type" value="Genomic_DNA"/>
</dbReference>
<dbReference type="AlphaFoldDB" id="A0A1L0BSI4"/>
<dbReference type="GO" id="GO:0005524">
    <property type="term" value="F:ATP binding"/>
    <property type="evidence" value="ECO:0007669"/>
    <property type="project" value="UniProtKB-KW"/>
</dbReference>
<comment type="similarity">
    <text evidence="1">Belongs to the AAA ATPase family. RarA/MGS1/WRNIP1 subfamily.</text>
</comment>
<proteinExistence type="inferred from homology"/>
<organism evidence="7 8">
    <name type="scientific">Sungouiella intermedia</name>
    <dbReference type="NCBI Taxonomy" id="45354"/>
    <lineage>
        <taxon>Eukaryota</taxon>
        <taxon>Fungi</taxon>
        <taxon>Dikarya</taxon>
        <taxon>Ascomycota</taxon>
        <taxon>Saccharomycotina</taxon>
        <taxon>Pichiomycetes</taxon>
        <taxon>Metschnikowiaceae</taxon>
        <taxon>Sungouiella</taxon>
    </lineage>
</organism>
<dbReference type="InterPro" id="IPR021886">
    <property type="entry name" value="MgsA_C"/>
</dbReference>
<keyword evidence="8" id="KW-1185">Reference proteome</keyword>
<evidence type="ECO:0000313" key="8">
    <source>
        <dbReference type="Proteomes" id="UP000182334"/>
    </source>
</evidence>
<gene>
    <name evidence="7" type="ORF">SAMEA4029010_CIC11G00000003802</name>
</gene>
<evidence type="ECO:0000256" key="1">
    <source>
        <dbReference type="ARBA" id="ARBA00008959"/>
    </source>
</evidence>
<dbReference type="Gene3D" id="1.10.3710.10">
    <property type="entry name" value="DNA polymerase III clamp loader subunits, C-terminal domain"/>
    <property type="match status" value="1"/>
</dbReference>
<dbReference type="GO" id="GO:0008047">
    <property type="term" value="F:enzyme activator activity"/>
    <property type="evidence" value="ECO:0007669"/>
    <property type="project" value="TreeGrafter"/>
</dbReference>
<dbReference type="InterPro" id="IPR003593">
    <property type="entry name" value="AAA+_ATPase"/>
</dbReference>
<evidence type="ECO:0000256" key="4">
    <source>
        <dbReference type="ARBA" id="ARBA00022840"/>
    </source>
</evidence>
<dbReference type="InterPro" id="IPR008921">
    <property type="entry name" value="DNA_pol3_clamp-load_cplx_C"/>
</dbReference>
<dbReference type="FunFam" id="1.20.272.10:FF:000001">
    <property type="entry name" value="Putative AAA family ATPase"/>
    <property type="match status" value="1"/>
</dbReference>
<evidence type="ECO:0000313" key="7">
    <source>
        <dbReference type="EMBL" id="SGZ54335.1"/>
    </source>
</evidence>
<feature type="compositionally biased region" description="Polar residues" evidence="5">
    <location>
        <begin position="129"/>
        <end position="169"/>
    </location>
</feature>
<name>A0A1L0BSI4_9ASCO</name>
<dbReference type="SUPFAM" id="SSF48019">
    <property type="entry name" value="post-AAA+ oligomerization domain-like"/>
    <property type="match status" value="1"/>
</dbReference>
<dbReference type="GO" id="GO:0000731">
    <property type="term" value="P:DNA synthesis involved in DNA repair"/>
    <property type="evidence" value="ECO:0007669"/>
    <property type="project" value="TreeGrafter"/>
</dbReference>
<dbReference type="InterPro" id="IPR032423">
    <property type="entry name" value="AAA_assoc_2"/>
</dbReference>
<evidence type="ECO:0000256" key="5">
    <source>
        <dbReference type="SAM" id="MobiDB-lite"/>
    </source>
</evidence>
<dbReference type="GO" id="GO:0005634">
    <property type="term" value="C:nucleus"/>
    <property type="evidence" value="ECO:0007669"/>
    <property type="project" value="TreeGrafter"/>
</dbReference>
<dbReference type="InterPro" id="IPR003959">
    <property type="entry name" value="ATPase_AAA_core"/>
</dbReference>
<keyword evidence="3" id="KW-0547">Nucleotide-binding</keyword>
<dbReference type="FunFam" id="3.40.50.300:FF:000137">
    <property type="entry name" value="Replication-associated recombination protein A"/>
    <property type="match status" value="1"/>
</dbReference>
<dbReference type="Gene3D" id="1.10.8.60">
    <property type="match status" value="1"/>
</dbReference>
<feature type="region of interest" description="Disordered" evidence="5">
    <location>
        <begin position="129"/>
        <end position="174"/>
    </location>
</feature>
<dbReference type="SUPFAM" id="SSF52540">
    <property type="entry name" value="P-loop containing nucleoside triphosphate hydrolases"/>
    <property type="match status" value="1"/>
</dbReference>
<dbReference type="GO" id="GO:0017116">
    <property type="term" value="F:single-stranded DNA helicase activity"/>
    <property type="evidence" value="ECO:0007669"/>
    <property type="project" value="TreeGrafter"/>
</dbReference>
<accession>A0A1L0BSI4</accession>
<feature type="compositionally biased region" description="Basic and acidic residues" evidence="5">
    <location>
        <begin position="673"/>
        <end position="711"/>
    </location>
</feature>
<dbReference type="OrthoDB" id="10265467at2759"/>
<feature type="domain" description="AAA+ ATPase" evidence="6">
    <location>
        <begin position="222"/>
        <end position="342"/>
    </location>
</feature>
<dbReference type="Pfam" id="PF00004">
    <property type="entry name" value="AAA"/>
    <property type="match status" value="1"/>
</dbReference>
<sequence length="743" mass="83676">MEESCPICFKAFPVKFLERHVNSCLDTVESLPSAEPPRLESALDGVEELSIAKTTDKVNAFAALGLKADSKKSDKGTKKDGAKLTSILIAERKLKRKQEELERSIKRKALELQSLKSPAKELANVIVTETQSSGPTQSRNLQQTVPSSPKESQEIPNTQSSPISSTQKSEALRRSQELMQFKREAELPLAQRLRPKTLDDFYGQEKLVGPDGILTNIMHAEQMPSFILWGVPGVGKTSLARIIASSSNYRFVELSGSESNTKKLKEEFANAINEKNLSGNKTLLFLDEIHRYNKAVQDLLLPVIEKGVVTVIGATTENPSFTLNNALLSRMHTFVMEPLSQDALVKILNKGLLLVNKTRKFLHRLHLIAMNKEAIDYIAKLSTGDSRVALNILESVNAYLSGLRFRAFSDKEPEKETIELPAKTGIIKINLENLKPLLSTRNFHQMYDKVGENHYDTISAFHKSVRGSNADAAVFYLVKMLSGGEDPLFIARRMIVIASEDVGLRDSSCLPFAISAMEAIQFVGMPEGEIILAHCAVKLARAPKSTKSYRALRNAQSLLKENPDFRKLPIPLHLRNAPTQLMKELGYGDTYKYNPTFKHGLINQTFMPAEVNDIKFVEDTHLGSVIDDEVKQDKYDKADEVVKDYKDFKVFQRDQIRQESAKRRKVSLQKTRQLIDHSNNDVERMSSYDENLPKDYQPDYFDGSERDKYSDESDSNNNFECSYDEFMSESYIGPDEADYPINN</sequence>
<reference evidence="7 8" key="1">
    <citation type="submission" date="2016-10" db="EMBL/GenBank/DDBJ databases">
        <authorList>
            <person name="de Groot N.N."/>
        </authorList>
    </citation>
    <scope>NUCLEOTIDE SEQUENCE [LARGE SCALE GENOMIC DNA]</scope>
    <source>
        <strain evidence="7 8">CBS 141442</strain>
    </source>
</reference>
<dbReference type="GO" id="GO:0016887">
    <property type="term" value="F:ATP hydrolysis activity"/>
    <property type="evidence" value="ECO:0007669"/>
    <property type="project" value="InterPro"/>
</dbReference>
<dbReference type="PANTHER" id="PTHR13779">
    <property type="entry name" value="WERNER HELICASE-INTERACTING PROTEIN 1 FAMILY MEMBER"/>
    <property type="match status" value="1"/>
</dbReference>
<dbReference type="FunFam" id="1.10.3710.10:FF:000005">
    <property type="entry name" value="AAA family ATPase, putative"/>
    <property type="match status" value="1"/>
</dbReference>
<keyword evidence="2" id="KW-0235">DNA replication</keyword>
<dbReference type="InterPro" id="IPR051314">
    <property type="entry name" value="AAA_ATPase_RarA/MGS1/WRNIP1"/>
</dbReference>
<dbReference type="Gene3D" id="1.20.272.10">
    <property type="match status" value="1"/>
</dbReference>
<dbReference type="CDD" id="cd00009">
    <property type="entry name" value="AAA"/>
    <property type="match status" value="1"/>
</dbReference>
<dbReference type="Proteomes" id="UP000182334">
    <property type="component" value="Chromosome IV"/>
</dbReference>
<evidence type="ECO:0000259" key="6">
    <source>
        <dbReference type="SMART" id="SM00382"/>
    </source>
</evidence>
<dbReference type="SMART" id="SM00382">
    <property type="entry name" value="AAA"/>
    <property type="match status" value="1"/>
</dbReference>
<dbReference type="Pfam" id="PF16193">
    <property type="entry name" value="AAA_assoc_2"/>
    <property type="match status" value="1"/>
</dbReference>
<dbReference type="Pfam" id="PF12002">
    <property type="entry name" value="MgsA_C"/>
    <property type="match status" value="1"/>
</dbReference>
<feature type="region of interest" description="Disordered" evidence="5">
    <location>
        <begin position="661"/>
        <end position="720"/>
    </location>
</feature>
<dbReference type="GO" id="GO:0003677">
    <property type="term" value="F:DNA binding"/>
    <property type="evidence" value="ECO:0007669"/>
    <property type="project" value="InterPro"/>
</dbReference>
<dbReference type="STRING" id="45354.A0A1L0BSI4"/>
<protein>
    <submittedName>
        <fullName evidence="7">CIC11C00000003802</fullName>
    </submittedName>
</protein>
<evidence type="ECO:0000256" key="3">
    <source>
        <dbReference type="ARBA" id="ARBA00022741"/>
    </source>
</evidence>
<dbReference type="Gene3D" id="3.40.50.300">
    <property type="entry name" value="P-loop containing nucleotide triphosphate hydrolases"/>
    <property type="match status" value="1"/>
</dbReference>
<evidence type="ECO:0000256" key="2">
    <source>
        <dbReference type="ARBA" id="ARBA00022705"/>
    </source>
</evidence>
<dbReference type="GO" id="GO:0006271">
    <property type="term" value="P:DNA strand elongation involved in DNA replication"/>
    <property type="evidence" value="ECO:0007669"/>
    <property type="project" value="UniProtKB-ARBA"/>
</dbReference>
<dbReference type="PANTHER" id="PTHR13779:SF7">
    <property type="entry name" value="ATPASE WRNIP1"/>
    <property type="match status" value="1"/>
</dbReference>
<dbReference type="CDD" id="cd18139">
    <property type="entry name" value="HLD_clamp_RarA"/>
    <property type="match status" value="1"/>
</dbReference>
<keyword evidence="4" id="KW-0067">ATP-binding</keyword>
<dbReference type="InterPro" id="IPR027417">
    <property type="entry name" value="P-loop_NTPase"/>
</dbReference>